<protein>
    <submittedName>
        <fullName evidence="1">Uncharacterized protein</fullName>
    </submittedName>
</protein>
<keyword evidence="2" id="KW-1185">Reference proteome</keyword>
<evidence type="ECO:0000313" key="2">
    <source>
        <dbReference type="Proteomes" id="UP000791440"/>
    </source>
</evidence>
<proteinExistence type="predicted"/>
<sequence length="71" mass="8191">MLHFNTRYAYNNKNEIPMFLCPFMMVSNQLLASGVAGYSFSFIRNGLNSPVRWLSSTDISTSQHNKKQEEK</sequence>
<gene>
    <name evidence="1" type="ORF">O3G_MSEX009114</name>
</gene>
<comment type="caution">
    <text evidence="1">The sequence shown here is derived from an EMBL/GenBank/DDBJ whole genome shotgun (WGS) entry which is preliminary data.</text>
</comment>
<evidence type="ECO:0000313" key="1">
    <source>
        <dbReference type="EMBL" id="KAG6455264.1"/>
    </source>
</evidence>
<name>A0A921ZCE2_MANSE</name>
<reference evidence="1" key="1">
    <citation type="journal article" date="2016" name="Insect Biochem. Mol. Biol.">
        <title>Multifaceted biological insights from a draft genome sequence of the tobacco hornworm moth, Manduca sexta.</title>
        <authorList>
            <person name="Kanost M.R."/>
            <person name="Arrese E.L."/>
            <person name="Cao X."/>
            <person name="Chen Y.R."/>
            <person name="Chellapilla S."/>
            <person name="Goldsmith M.R."/>
            <person name="Grosse-Wilde E."/>
            <person name="Heckel D.G."/>
            <person name="Herndon N."/>
            <person name="Jiang H."/>
            <person name="Papanicolaou A."/>
            <person name="Qu J."/>
            <person name="Soulages J.L."/>
            <person name="Vogel H."/>
            <person name="Walters J."/>
            <person name="Waterhouse R.M."/>
            <person name="Ahn S.J."/>
            <person name="Almeida F.C."/>
            <person name="An C."/>
            <person name="Aqrawi P."/>
            <person name="Bretschneider A."/>
            <person name="Bryant W.B."/>
            <person name="Bucks S."/>
            <person name="Chao H."/>
            <person name="Chevignon G."/>
            <person name="Christen J.M."/>
            <person name="Clarke D.F."/>
            <person name="Dittmer N.T."/>
            <person name="Ferguson L.C.F."/>
            <person name="Garavelou S."/>
            <person name="Gordon K.H.J."/>
            <person name="Gunaratna R.T."/>
            <person name="Han Y."/>
            <person name="Hauser F."/>
            <person name="He Y."/>
            <person name="Heidel-Fischer H."/>
            <person name="Hirsh A."/>
            <person name="Hu Y."/>
            <person name="Jiang H."/>
            <person name="Kalra D."/>
            <person name="Klinner C."/>
            <person name="Konig C."/>
            <person name="Kovar C."/>
            <person name="Kroll A.R."/>
            <person name="Kuwar S.S."/>
            <person name="Lee S.L."/>
            <person name="Lehman R."/>
            <person name="Li K."/>
            <person name="Li Z."/>
            <person name="Liang H."/>
            <person name="Lovelace S."/>
            <person name="Lu Z."/>
            <person name="Mansfield J.H."/>
            <person name="McCulloch K.J."/>
            <person name="Mathew T."/>
            <person name="Morton B."/>
            <person name="Muzny D.M."/>
            <person name="Neunemann D."/>
            <person name="Ongeri F."/>
            <person name="Pauchet Y."/>
            <person name="Pu L.L."/>
            <person name="Pyrousis I."/>
            <person name="Rao X.J."/>
            <person name="Redding A."/>
            <person name="Roesel C."/>
            <person name="Sanchez-Gracia A."/>
            <person name="Schaack S."/>
            <person name="Shukla A."/>
            <person name="Tetreau G."/>
            <person name="Wang Y."/>
            <person name="Xiong G.H."/>
            <person name="Traut W."/>
            <person name="Walsh T.K."/>
            <person name="Worley K.C."/>
            <person name="Wu D."/>
            <person name="Wu W."/>
            <person name="Wu Y.Q."/>
            <person name="Zhang X."/>
            <person name="Zou Z."/>
            <person name="Zucker H."/>
            <person name="Briscoe A.D."/>
            <person name="Burmester T."/>
            <person name="Clem R.J."/>
            <person name="Feyereisen R."/>
            <person name="Grimmelikhuijzen C.J.P."/>
            <person name="Hamodrakas S.J."/>
            <person name="Hansson B.S."/>
            <person name="Huguet E."/>
            <person name="Jermiin L.S."/>
            <person name="Lan Q."/>
            <person name="Lehman H.K."/>
            <person name="Lorenzen M."/>
            <person name="Merzendorfer H."/>
            <person name="Michalopoulos I."/>
            <person name="Morton D.B."/>
            <person name="Muthukrishnan S."/>
            <person name="Oakeshott J.G."/>
            <person name="Palmer W."/>
            <person name="Park Y."/>
            <person name="Passarelli A.L."/>
            <person name="Rozas J."/>
            <person name="Schwartz L.M."/>
            <person name="Smith W."/>
            <person name="Southgate A."/>
            <person name="Vilcinskas A."/>
            <person name="Vogt R."/>
            <person name="Wang P."/>
            <person name="Werren J."/>
            <person name="Yu X.Q."/>
            <person name="Zhou J.J."/>
            <person name="Brown S.J."/>
            <person name="Scherer S.E."/>
            <person name="Richards S."/>
            <person name="Blissard G.W."/>
        </authorList>
    </citation>
    <scope>NUCLEOTIDE SEQUENCE</scope>
</reference>
<organism evidence="1 2">
    <name type="scientific">Manduca sexta</name>
    <name type="common">Tobacco hawkmoth</name>
    <name type="synonym">Tobacco hornworm</name>
    <dbReference type="NCBI Taxonomy" id="7130"/>
    <lineage>
        <taxon>Eukaryota</taxon>
        <taxon>Metazoa</taxon>
        <taxon>Ecdysozoa</taxon>
        <taxon>Arthropoda</taxon>
        <taxon>Hexapoda</taxon>
        <taxon>Insecta</taxon>
        <taxon>Pterygota</taxon>
        <taxon>Neoptera</taxon>
        <taxon>Endopterygota</taxon>
        <taxon>Lepidoptera</taxon>
        <taxon>Glossata</taxon>
        <taxon>Ditrysia</taxon>
        <taxon>Bombycoidea</taxon>
        <taxon>Sphingidae</taxon>
        <taxon>Sphinginae</taxon>
        <taxon>Sphingini</taxon>
        <taxon>Manduca</taxon>
    </lineage>
</organism>
<reference evidence="1" key="2">
    <citation type="submission" date="2020-12" db="EMBL/GenBank/DDBJ databases">
        <authorList>
            <person name="Kanost M."/>
        </authorList>
    </citation>
    <scope>NUCLEOTIDE SEQUENCE</scope>
</reference>
<accession>A0A921ZCE2</accession>
<dbReference type="Proteomes" id="UP000791440">
    <property type="component" value="Unassembled WGS sequence"/>
</dbReference>
<dbReference type="EMBL" id="JH668486">
    <property type="protein sequence ID" value="KAG6455264.1"/>
    <property type="molecule type" value="Genomic_DNA"/>
</dbReference>
<dbReference type="AlphaFoldDB" id="A0A921ZCE2"/>